<gene>
    <name evidence="1" type="ORF">ACOLOM_LOCUS9584</name>
</gene>
<keyword evidence="2" id="KW-1185">Reference proteome</keyword>
<reference evidence="1" key="1">
    <citation type="submission" date="2021-06" db="EMBL/GenBank/DDBJ databases">
        <authorList>
            <person name="Kallberg Y."/>
            <person name="Tangrot J."/>
            <person name="Rosling A."/>
        </authorList>
    </citation>
    <scope>NUCLEOTIDE SEQUENCE</scope>
    <source>
        <strain evidence="1">CL356</strain>
    </source>
</reference>
<name>A0ACA9P0A6_9GLOM</name>
<comment type="caution">
    <text evidence="1">The sequence shown here is derived from an EMBL/GenBank/DDBJ whole genome shotgun (WGS) entry which is preliminary data.</text>
</comment>
<sequence>PDTNPFPTPPFAFPIRGVGSRRGVGRPSVDGHANNSTGIRTAPTTSNGHSRAGDGFFTRRRPSTSHGRARDTAMEPGPSGNQDPGETISRNPSINRALDFTGGRSTRSRPSSSGGRRPSTTEIRAGDGFFSTSRRTVAPPNDRESARPATATLPGLSYSQDAPIPPTRSPPPDYEQFATAELKDSGIKG</sequence>
<feature type="non-terminal residue" evidence="1">
    <location>
        <position position="1"/>
    </location>
</feature>
<dbReference type="EMBL" id="CAJVPT010028166">
    <property type="protein sequence ID" value="CAG8686402.1"/>
    <property type="molecule type" value="Genomic_DNA"/>
</dbReference>
<organism evidence="1 2">
    <name type="scientific">Acaulospora colombiana</name>
    <dbReference type="NCBI Taxonomy" id="27376"/>
    <lineage>
        <taxon>Eukaryota</taxon>
        <taxon>Fungi</taxon>
        <taxon>Fungi incertae sedis</taxon>
        <taxon>Mucoromycota</taxon>
        <taxon>Glomeromycotina</taxon>
        <taxon>Glomeromycetes</taxon>
        <taxon>Diversisporales</taxon>
        <taxon>Acaulosporaceae</taxon>
        <taxon>Acaulospora</taxon>
    </lineage>
</organism>
<evidence type="ECO:0000313" key="2">
    <source>
        <dbReference type="Proteomes" id="UP000789525"/>
    </source>
</evidence>
<proteinExistence type="predicted"/>
<protein>
    <submittedName>
        <fullName evidence="1">15766_t:CDS:1</fullName>
    </submittedName>
</protein>
<evidence type="ECO:0000313" key="1">
    <source>
        <dbReference type="EMBL" id="CAG8686402.1"/>
    </source>
</evidence>
<dbReference type="Proteomes" id="UP000789525">
    <property type="component" value="Unassembled WGS sequence"/>
</dbReference>
<accession>A0ACA9P0A6</accession>